<evidence type="ECO:0000256" key="3">
    <source>
        <dbReference type="ARBA" id="ARBA00023125"/>
    </source>
</evidence>
<dbReference type="InterPro" id="IPR011010">
    <property type="entry name" value="DNA_brk_join_enz"/>
</dbReference>
<dbReference type="EMBL" id="QQNB01000001">
    <property type="protein sequence ID" value="RDE06398.1"/>
    <property type="molecule type" value="Genomic_DNA"/>
</dbReference>
<dbReference type="InterPro" id="IPR013762">
    <property type="entry name" value="Integrase-like_cat_sf"/>
</dbReference>
<evidence type="ECO:0000313" key="7">
    <source>
        <dbReference type="Proteomes" id="UP000253918"/>
    </source>
</evidence>
<gene>
    <name evidence="6" type="ORF">DVW87_01350</name>
</gene>
<accession>A0A369VVN0</accession>
<keyword evidence="3" id="KW-0238">DNA-binding</keyword>
<evidence type="ECO:0000259" key="5">
    <source>
        <dbReference type="PROSITE" id="PS51898"/>
    </source>
</evidence>
<protein>
    <recommendedName>
        <fullName evidence="5">Tyr recombinase domain-containing protein</fullName>
    </recommendedName>
</protein>
<evidence type="ECO:0000256" key="2">
    <source>
        <dbReference type="ARBA" id="ARBA00022908"/>
    </source>
</evidence>
<dbReference type="AlphaFoldDB" id="A0A369VVN0"/>
<dbReference type="Proteomes" id="UP000253918">
    <property type="component" value="Unassembled WGS sequence"/>
</dbReference>
<comment type="caution">
    <text evidence="6">The sequence shown here is derived from an EMBL/GenBank/DDBJ whole genome shotgun (WGS) entry which is preliminary data.</text>
</comment>
<reference evidence="6 7" key="1">
    <citation type="submission" date="2018-07" db="EMBL/GenBank/DDBJ databases">
        <title>a novel species of Sphingomonas isolated from the rhizosphere soil of Araceae plant.</title>
        <authorList>
            <person name="Zhiyong W."/>
            <person name="Qinglan Z."/>
            <person name="Zhiwei F."/>
            <person name="Ding X."/>
            <person name="Gejiao W."/>
            <person name="Shixue Z."/>
        </authorList>
    </citation>
    <scope>NUCLEOTIDE SEQUENCE [LARGE SCALE GENOMIC DNA]</scope>
    <source>
        <strain evidence="6 7">WZY 27</strain>
    </source>
</reference>
<dbReference type="GO" id="GO:0006310">
    <property type="term" value="P:DNA recombination"/>
    <property type="evidence" value="ECO:0007669"/>
    <property type="project" value="UniProtKB-KW"/>
</dbReference>
<keyword evidence="2" id="KW-0229">DNA integration</keyword>
<proteinExistence type="inferred from homology"/>
<dbReference type="InterPro" id="IPR002104">
    <property type="entry name" value="Integrase_catalytic"/>
</dbReference>
<dbReference type="Gene3D" id="1.10.443.10">
    <property type="entry name" value="Intergrase catalytic core"/>
    <property type="match status" value="1"/>
</dbReference>
<keyword evidence="4" id="KW-0233">DNA recombination</keyword>
<evidence type="ECO:0000313" key="6">
    <source>
        <dbReference type="EMBL" id="RDE06398.1"/>
    </source>
</evidence>
<dbReference type="SUPFAM" id="SSF56349">
    <property type="entry name" value="DNA breaking-rejoining enzymes"/>
    <property type="match status" value="1"/>
</dbReference>
<dbReference type="PANTHER" id="PTHR30629:SF2">
    <property type="entry name" value="PROPHAGE INTEGRASE INTS-RELATED"/>
    <property type="match status" value="1"/>
</dbReference>
<sequence>MGVAPVIKGLHFVQKRLADGTIRWHVYAWRGGGPPVMSADGARPDLTIEALESLTAAMRDRDAAQQPNPTTLQTLIDKWLASPEWSRLSDNTKKTWGSIVRTIEGKWGKVPLAVFNDQRMIEKVVDWRDARAATPRAADNGVTVLRALLKYGIQRGALRINVAEKIGKIYVNGQRAEIVWTKIDLLAFEEAAGEKDRCVYYAVLLCSVTGLRREDLARLTWASVGEFAIVKKAKKTSRGRRHFATVPRIPELDAVLAKLKDQPRASGVDTVLVNPKGRPWNLDTLTKEVSRIAKLAGIFHVEIDEAGQSGRRQKHLHDARGTFATYLMTTTDLTDAEIASIMGWSEAEVERIRRIYVDDTARQIALGKRIARGLLAD</sequence>
<dbReference type="GO" id="GO:0003677">
    <property type="term" value="F:DNA binding"/>
    <property type="evidence" value="ECO:0007669"/>
    <property type="project" value="UniProtKB-KW"/>
</dbReference>
<evidence type="ECO:0000256" key="1">
    <source>
        <dbReference type="ARBA" id="ARBA00008857"/>
    </source>
</evidence>
<dbReference type="PROSITE" id="PS51898">
    <property type="entry name" value="TYR_RECOMBINASE"/>
    <property type="match status" value="1"/>
</dbReference>
<comment type="similarity">
    <text evidence="1">Belongs to the 'phage' integrase family.</text>
</comment>
<dbReference type="Gene3D" id="1.10.150.130">
    <property type="match status" value="1"/>
</dbReference>
<dbReference type="OrthoDB" id="8201432at2"/>
<dbReference type="PANTHER" id="PTHR30629">
    <property type="entry name" value="PROPHAGE INTEGRASE"/>
    <property type="match status" value="1"/>
</dbReference>
<name>A0A369VVN0_9SPHN</name>
<keyword evidence="7" id="KW-1185">Reference proteome</keyword>
<evidence type="ECO:0000256" key="4">
    <source>
        <dbReference type="ARBA" id="ARBA00023172"/>
    </source>
</evidence>
<dbReference type="GO" id="GO:0015074">
    <property type="term" value="P:DNA integration"/>
    <property type="evidence" value="ECO:0007669"/>
    <property type="project" value="UniProtKB-KW"/>
</dbReference>
<dbReference type="Pfam" id="PF00589">
    <property type="entry name" value="Phage_integrase"/>
    <property type="match status" value="1"/>
</dbReference>
<dbReference type="InterPro" id="IPR010998">
    <property type="entry name" value="Integrase_recombinase_N"/>
</dbReference>
<feature type="domain" description="Tyr recombinase" evidence="5">
    <location>
        <begin position="175"/>
        <end position="369"/>
    </location>
</feature>
<organism evidence="6 7">
    <name type="scientific">Sphingomonas aracearum</name>
    <dbReference type="NCBI Taxonomy" id="2283317"/>
    <lineage>
        <taxon>Bacteria</taxon>
        <taxon>Pseudomonadati</taxon>
        <taxon>Pseudomonadota</taxon>
        <taxon>Alphaproteobacteria</taxon>
        <taxon>Sphingomonadales</taxon>
        <taxon>Sphingomonadaceae</taxon>
        <taxon>Sphingomonas</taxon>
    </lineage>
</organism>
<dbReference type="InterPro" id="IPR050808">
    <property type="entry name" value="Phage_Integrase"/>
</dbReference>